<comment type="pathway">
    <text evidence="2 11">Cofactor biosynthesis; FMN biosynthesis; FMN from riboflavin (ATP route): step 1/1.</text>
</comment>
<evidence type="ECO:0000256" key="10">
    <source>
        <dbReference type="ARBA" id="ARBA00049494"/>
    </source>
</evidence>
<evidence type="ECO:0000256" key="3">
    <source>
        <dbReference type="ARBA" id="ARBA00022630"/>
    </source>
</evidence>
<sequence>MEIIHIKQGVSSEVVAEMKSCVLALGFFDGVHLGHQGILQQAKEIAEKEQCTFGVMTFYPHPKDILFPDQGPMTYLTPLPLKAERFESLGVEKLFIVEFTQDFARLSPENFVESYISKLKCVHVVAGFDYHYGSKGAGSMETLYEHGGGRFAVTKVQKIDFECEKISSTAIRQLLAEGSVDEVPAYLGDFYKVKGEVKQNAFFYNNDQFVKVNVDPLYRLPKLGTYRVEVEIDGQVYAGTCHQMTWSDQGSTLLIRIHHCSPNTLQKSIEIHWIDFLYGKQNEAYGLYEYAYPEERAI</sequence>
<dbReference type="InterPro" id="IPR023468">
    <property type="entry name" value="Riboflavin_kinase"/>
</dbReference>
<evidence type="ECO:0000256" key="6">
    <source>
        <dbReference type="ARBA" id="ARBA00022695"/>
    </source>
</evidence>
<dbReference type="RefSeq" id="WP_381437517.1">
    <property type="nucleotide sequence ID" value="NZ_JBHSNO010000008.1"/>
</dbReference>
<comment type="catalytic activity">
    <reaction evidence="11">
        <text>riboflavin + ATP = FMN + ADP + H(+)</text>
        <dbReference type="Rhea" id="RHEA:14357"/>
        <dbReference type="ChEBI" id="CHEBI:15378"/>
        <dbReference type="ChEBI" id="CHEBI:30616"/>
        <dbReference type="ChEBI" id="CHEBI:57986"/>
        <dbReference type="ChEBI" id="CHEBI:58210"/>
        <dbReference type="ChEBI" id="CHEBI:456216"/>
        <dbReference type="EC" id="2.7.1.26"/>
    </reaction>
</comment>
<keyword evidence="8 11" id="KW-0274">FAD</keyword>
<dbReference type="PANTHER" id="PTHR22749:SF6">
    <property type="entry name" value="RIBOFLAVIN KINASE"/>
    <property type="match status" value="1"/>
</dbReference>
<comment type="similarity">
    <text evidence="11">Belongs to the ribF family.</text>
</comment>
<evidence type="ECO:0000256" key="7">
    <source>
        <dbReference type="ARBA" id="ARBA00022741"/>
    </source>
</evidence>
<dbReference type="EC" id="2.7.7.2" evidence="11"/>
<evidence type="ECO:0000256" key="8">
    <source>
        <dbReference type="ARBA" id="ARBA00022827"/>
    </source>
</evidence>
<keyword evidence="11" id="KW-0418">Kinase</keyword>
<keyword evidence="7 11" id="KW-0547">Nucleotide-binding</keyword>
<dbReference type="CDD" id="cd02064">
    <property type="entry name" value="FAD_synthetase_N"/>
    <property type="match status" value="1"/>
</dbReference>
<dbReference type="EMBL" id="JBHSNO010000008">
    <property type="protein sequence ID" value="MFC5590699.1"/>
    <property type="molecule type" value="Genomic_DNA"/>
</dbReference>
<gene>
    <name evidence="13" type="ORF">ACFPRA_17485</name>
</gene>
<evidence type="ECO:0000259" key="12">
    <source>
        <dbReference type="Pfam" id="PF06574"/>
    </source>
</evidence>
<keyword evidence="4 11" id="KW-0288">FMN</keyword>
<evidence type="ECO:0000256" key="11">
    <source>
        <dbReference type="PIRNR" id="PIRNR004491"/>
    </source>
</evidence>
<comment type="caution">
    <text evidence="13">The sequence shown here is derived from an EMBL/GenBank/DDBJ whole genome shotgun (WGS) entry which is preliminary data.</text>
</comment>
<accession>A0ABW0TQK8</accession>
<comment type="catalytic activity">
    <reaction evidence="10 11">
        <text>FMN + ATP + H(+) = FAD + diphosphate</text>
        <dbReference type="Rhea" id="RHEA:17237"/>
        <dbReference type="ChEBI" id="CHEBI:15378"/>
        <dbReference type="ChEBI" id="CHEBI:30616"/>
        <dbReference type="ChEBI" id="CHEBI:33019"/>
        <dbReference type="ChEBI" id="CHEBI:57692"/>
        <dbReference type="ChEBI" id="CHEBI:58210"/>
        <dbReference type="EC" id="2.7.7.2"/>
    </reaction>
</comment>
<feature type="domain" description="FAD synthetase" evidence="12">
    <location>
        <begin position="17"/>
        <end position="170"/>
    </location>
</feature>
<evidence type="ECO:0000256" key="2">
    <source>
        <dbReference type="ARBA" id="ARBA00005201"/>
    </source>
</evidence>
<dbReference type="Pfam" id="PF06574">
    <property type="entry name" value="FAD_syn"/>
    <property type="match status" value="1"/>
</dbReference>
<proteinExistence type="inferred from homology"/>
<dbReference type="InterPro" id="IPR002606">
    <property type="entry name" value="Riboflavin_kinase_bac"/>
</dbReference>
<comment type="pathway">
    <text evidence="1 11">Cofactor biosynthesis; FAD biosynthesis; FAD from FMN: step 1/1.</text>
</comment>
<dbReference type="PANTHER" id="PTHR22749">
    <property type="entry name" value="RIBOFLAVIN KINASE/FMN ADENYLYLTRANSFERASE"/>
    <property type="match status" value="1"/>
</dbReference>
<evidence type="ECO:0000256" key="4">
    <source>
        <dbReference type="ARBA" id="ARBA00022643"/>
    </source>
</evidence>
<dbReference type="Proteomes" id="UP001596109">
    <property type="component" value="Unassembled WGS sequence"/>
</dbReference>
<reference evidence="14" key="1">
    <citation type="journal article" date="2019" name="Int. J. Syst. Evol. Microbiol.">
        <title>The Global Catalogue of Microorganisms (GCM) 10K type strain sequencing project: providing services to taxonomists for standard genome sequencing and annotation.</title>
        <authorList>
            <consortium name="The Broad Institute Genomics Platform"/>
            <consortium name="The Broad Institute Genome Sequencing Center for Infectious Disease"/>
            <person name="Wu L."/>
            <person name="Ma J."/>
        </authorList>
    </citation>
    <scope>NUCLEOTIDE SEQUENCE [LARGE SCALE GENOMIC DNA]</scope>
    <source>
        <strain evidence="14">CGMCC 4.1434</strain>
    </source>
</reference>
<keyword evidence="6 11" id="KW-0548">Nucleotidyltransferase</keyword>
<keyword evidence="9 11" id="KW-0067">ATP-binding</keyword>
<dbReference type="Gene3D" id="3.40.50.620">
    <property type="entry name" value="HUPs"/>
    <property type="match status" value="1"/>
</dbReference>
<keyword evidence="14" id="KW-1185">Reference proteome</keyword>
<dbReference type="InterPro" id="IPR014729">
    <property type="entry name" value="Rossmann-like_a/b/a_fold"/>
</dbReference>
<protein>
    <recommendedName>
        <fullName evidence="11">Riboflavin biosynthesis protein</fullName>
    </recommendedName>
    <domain>
        <recommendedName>
            <fullName evidence="11">Riboflavin kinase</fullName>
            <ecNumber evidence="11">2.7.1.26</ecNumber>
        </recommendedName>
        <alternativeName>
            <fullName evidence="11">Flavokinase</fullName>
        </alternativeName>
    </domain>
    <domain>
        <recommendedName>
            <fullName evidence="11">FMN adenylyltransferase</fullName>
            <ecNumber evidence="11">2.7.7.2</ecNumber>
        </recommendedName>
        <alternativeName>
            <fullName evidence="11">FAD pyrophosphorylase</fullName>
        </alternativeName>
        <alternativeName>
            <fullName evidence="11">FAD synthase</fullName>
        </alternativeName>
    </domain>
</protein>
<keyword evidence="5 11" id="KW-0808">Transferase</keyword>
<evidence type="ECO:0000256" key="5">
    <source>
        <dbReference type="ARBA" id="ARBA00022679"/>
    </source>
</evidence>
<dbReference type="InterPro" id="IPR015864">
    <property type="entry name" value="FAD_synthase"/>
</dbReference>
<evidence type="ECO:0000313" key="13">
    <source>
        <dbReference type="EMBL" id="MFC5590699.1"/>
    </source>
</evidence>
<evidence type="ECO:0000313" key="14">
    <source>
        <dbReference type="Proteomes" id="UP001596109"/>
    </source>
</evidence>
<dbReference type="EC" id="2.7.1.26" evidence="11"/>
<evidence type="ECO:0000256" key="9">
    <source>
        <dbReference type="ARBA" id="ARBA00022840"/>
    </source>
</evidence>
<keyword evidence="3 11" id="KW-0285">Flavoprotein</keyword>
<organism evidence="13 14">
    <name type="scientific">Sporosarcina soli</name>
    <dbReference type="NCBI Taxonomy" id="334736"/>
    <lineage>
        <taxon>Bacteria</taxon>
        <taxon>Bacillati</taxon>
        <taxon>Bacillota</taxon>
        <taxon>Bacilli</taxon>
        <taxon>Bacillales</taxon>
        <taxon>Caryophanaceae</taxon>
        <taxon>Sporosarcina</taxon>
    </lineage>
</organism>
<name>A0ABW0TQK8_9BACL</name>
<dbReference type="PIRSF" id="PIRSF004491">
    <property type="entry name" value="FAD_Synth"/>
    <property type="match status" value="1"/>
</dbReference>
<dbReference type="SUPFAM" id="SSF52374">
    <property type="entry name" value="Nucleotidylyl transferase"/>
    <property type="match status" value="1"/>
</dbReference>
<evidence type="ECO:0000256" key="1">
    <source>
        <dbReference type="ARBA" id="ARBA00004726"/>
    </source>
</evidence>